<comment type="caution">
    <text evidence="2">The sequence shown here is derived from an EMBL/GenBank/DDBJ whole genome shotgun (WGS) entry which is preliminary data.</text>
</comment>
<evidence type="ECO:0000313" key="2">
    <source>
        <dbReference type="EMBL" id="GLD71931.1"/>
    </source>
</evidence>
<dbReference type="EMBL" id="BRZM01000805">
    <property type="protein sequence ID" value="GLD71931.1"/>
    <property type="molecule type" value="Genomic_DNA"/>
</dbReference>
<protein>
    <submittedName>
        <fullName evidence="2">B-cell lymphoma 6 protein homolog</fullName>
    </submittedName>
</protein>
<feature type="region of interest" description="Disordered" evidence="1">
    <location>
        <begin position="8"/>
        <end position="31"/>
    </location>
</feature>
<evidence type="ECO:0000313" key="3">
    <source>
        <dbReference type="Proteomes" id="UP001279410"/>
    </source>
</evidence>
<name>A0AAD3NJ17_LATJO</name>
<dbReference type="AlphaFoldDB" id="A0AAD3NJ17"/>
<dbReference type="Proteomes" id="UP001279410">
    <property type="component" value="Unassembled WGS sequence"/>
</dbReference>
<sequence>MLFADLSKSGIHHKHCSPHDNPPTLSGQNTPGSWHQLLQYYSLHLTPREVGRDDEIRKESTRGSASLSVSAPRKPWRFCVNRAPERLRQRARPRCRVKTWIHQHCPLGISSAGRKSLMSSPQSPQIRLPAQLPNRVQQQQECRLSQAVGAAEALTTQDPKARN</sequence>
<organism evidence="2 3">
    <name type="scientific">Lates japonicus</name>
    <name type="common">Japanese lates</name>
    <dbReference type="NCBI Taxonomy" id="270547"/>
    <lineage>
        <taxon>Eukaryota</taxon>
        <taxon>Metazoa</taxon>
        <taxon>Chordata</taxon>
        <taxon>Craniata</taxon>
        <taxon>Vertebrata</taxon>
        <taxon>Euteleostomi</taxon>
        <taxon>Actinopterygii</taxon>
        <taxon>Neopterygii</taxon>
        <taxon>Teleostei</taxon>
        <taxon>Neoteleostei</taxon>
        <taxon>Acanthomorphata</taxon>
        <taxon>Carangaria</taxon>
        <taxon>Carangaria incertae sedis</taxon>
        <taxon>Centropomidae</taxon>
        <taxon>Lates</taxon>
    </lineage>
</organism>
<keyword evidence="3" id="KW-1185">Reference proteome</keyword>
<proteinExistence type="predicted"/>
<evidence type="ECO:0000256" key="1">
    <source>
        <dbReference type="SAM" id="MobiDB-lite"/>
    </source>
</evidence>
<reference evidence="2" key="1">
    <citation type="submission" date="2022-08" db="EMBL/GenBank/DDBJ databases">
        <title>Genome sequencing of akame (Lates japonicus).</title>
        <authorList>
            <person name="Hashiguchi Y."/>
            <person name="Takahashi H."/>
        </authorList>
    </citation>
    <scope>NUCLEOTIDE SEQUENCE</scope>
    <source>
        <strain evidence="2">Kochi</strain>
    </source>
</reference>
<gene>
    <name evidence="2" type="ORF">AKAME5_002325500</name>
</gene>
<accession>A0AAD3NJ17</accession>